<reference evidence="7 8" key="1">
    <citation type="submission" date="2018-02" db="EMBL/GenBank/DDBJ databases">
        <authorList>
            <person name="Cohen D.B."/>
            <person name="Kent A.D."/>
        </authorList>
    </citation>
    <scope>NUCLEOTIDE SEQUENCE [LARGE SCALE GENOMIC DNA]</scope>
    <source>
        <strain evidence="7 8">CCAP 1448/3</strain>
    </source>
</reference>
<name>A0A2T1C8N7_9CYAN</name>
<evidence type="ECO:0000256" key="2">
    <source>
        <dbReference type="ARBA" id="ARBA00009142"/>
    </source>
</evidence>
<dbReference type="InterPro" id="IPR051598">
    <property type="entry name" value="TSUP/Inactive_protease-like"/>
</dbReference>
<evidence type="ECO:0000256" key="1">
    <source>
        <dbReference type="ARBA" id="ARBA00004141"/>
    </source>
</evidence>
<evidence type="ECO:0000256" key="5">
    <source>
        <dbReference type="ARBA" id="ARBA00023136"/>
    </source>
</evidence>
<comment type="caution">
    <text evidence="7">The sequence shown here is derived from an EMBL/GenBank/DDBJ whole genome shotgun (WGS) entry which is preliminary data.</text>
</comment>
<evidence type="ECO:0000313" key="7">
    <source>
        <dbReference type="EMBL" id="PSB04616.1"/>
    </source>
</evidence>
<comment type="similarity">
    <text evidence="2 6">Belongs to the 4-toluene sulfonate uptake permease (TSUP) (TC 2.A.102) family.</text>
</comment>
<keyword evidence="3 6" id="KW-0812">Transmembrane</keyword>
<sequence>MAASLTLLFFVTSILYASVGHGGASGYLAVMALMGLTPDVMKPTALILNILTSGIATIKFYQAKHFDWRVFGTFAIASFPCAFLGGKLSLPDVIYKPIVGLVLLYAAVSLLKGKRLPTETSNPQKIPLAIAILAGMGIGFLSGLTGVGGGIFLSPLLILTSWTSPKTTAGVSAAFILVNSMAGLLGLGIKVSTVPKEIIFWGLAVSLGGWIGAQYGSQKVNNINLQRLLGVVLIIASWKMLSVLFSGVL</sequence>
<keyword evidence="6" id="KW-1003">Cell membrane</keyword>
<keyword evidence="8" id="KW-1185">Reference proteome</keyword>
<dbReference type="OrthoDB" id="560496at2"/>
<feature type="transmembrane region" description="Helical" evidence="6">
    <location>
        <begin position="94"/>
        <end position="111"/>
    </location>
</feature>
<protein>
    <recommendedName>
        <fullName evidence="6">Probable membrane transporter protein</fullName>
    </recommendedName>
</protein>
<dbReference type="GO" id="GO:0005886">
    <property type="term" value="C:plasma membrane"/>
    <property type="evidence" value="ECO:0007669"/>
    <property type="project" value="UniProtKB-SubCell"/>
</dbReference>
<keyword evidence="4 6" id="KW-1133">Transmembrane helix</keyword>
<proteinExistence type="inferred from homology"/>
<evidence type="ECO:0000256" key="3">
    <source>
        <dbReference type="ARBA" id="ARBA00022692"/>
    </source>
</evidence>
<organism evidence="7 8">
    <name type="scientific">Merismopedia glauca CCAP 1448/3</name>
    <dbReference type="NCBI Taxonomy" id="1296344"/>
    <lineage>
        <taxon>Bacteria</taxon>
        <taxon>Bacillati</taxon>
        <taxon>Cyanobacteriota</taxon>
        <taxon>Cyanophyceae</taxon>
        <taxon>Synechococcales</taxon>
        <taxon>Merismopediaceae</taxon>
        <taxon>Merismopedia</taxon>
    </lineage>
</organism>
<dbReference type="PANTHER" id="PTHR43701:SF5">
    <property type="entry name" value="MEMBRANE TRANSPORTER PROTEIN-RELATED"/>
    <property type="match status" value="1"/>
</dbReference>
<accession>A0A2T1C8N7</accession>
<feature type="transmembrane region" description="Helical" evidence="6">
    <location>
        <begin position="228"/>
        <end position="248"/>
    </location>
</feature>
<comment type="subcellular location">
    <subcellularLocation>
        <location evidence="6">Cell membrane</location>
        <topology evidence="6">Multi-pass membrane protein</topology>
    </subcellularLocation>
    <subcellularLocation>
        <location evidence="1">Membrane</location>
        <topology evidence="1">Multi-pass membrane protein</topology>
    </subcellularLocation>
</comment>
<feature type="transmembrane region" description="Helical" evidence="6">
    <location>
        <begin position="132"/>
        <end position="158"/>
    </location>
</feature>
<keyword evidence="5 6" id="KW-0472">Membrane</keyword>
<dbReference type="PANTHER" id="PTHR43701">
    <property type="entry name" value="MEMBRANE TRANSPORTER PROTEIN MJ0441-RELATED"/>
    <property type="match status" value="1"/>
</dbReference>
<evidence type="ECO:0000256" key="6">
    <source>
        <dbReference type="RuleBase" id="RU363041"/>
    </source>
</evidence>
<feature type="transmembrane region" description="Helical" evidence="6">
    <location>
        <begin position="41"/>
        <end position="61"/>
    </location>
</feature>
<dbReference type="Pfam" id="PF01925">
    <property type="entry name" value="TauE"/>
    <property type="match status" value="1"/>
</dbReference>
<feature type="transmembrane region" description="Helical" evidence="6">
    <location>
        <begin position="170"/>
        <end position="191"/>
    </location>
</feature>
<feature type="transmembrane region" description="Helical" evidence="6">
    <location>
        <begin position="68"/>
        <end position="88"/>
    </location>
</feature>
<gene>
    <name evidence="7" type="ORF">C7B64_03170</name>
</gene>
<dbReference type="AlphaFoldDB" id="A0A2T1C8N7"/>
<dbReference type="Proteomes" id="UP000238762">
    <property type="component" value="Unassembled WGS sequence"/>
</dbReference>
<feature type="transmembrane region" description="Helical" evidence="6">
    <location>
        <begin position="198"/>
        <end position="216"/>
    </location>
</feature>
<evidence type="ECO:0000256" key="4">
    <source>
        <dbReference type="ARBA" id="ARBA00022989"/>
    </source>
</evidence>
<dbReference type="EMBL" id="PVWJ01000010">
    <property type="protein sequence ID" value="PSB04616.1"/>
    <property type="molecule type" value="Genomic_DNA"/>
</dbReference>
<reference evidence="7 8" key="2">
    <citation type="submission" date="2018-03" db="EMBL/GenBank/DDBJ databases">
        <title>The ancient ancestry and fast evolution of plastids.</title>
        <authorList>
            <person name="Moore K.R."/>
            <person name="Magnabosco C."/>
            <person name="Momper L."/>
            <person name="Gold D.A."/>
            <person name="Bosak T."/>
            <person name="Fournier G.P."/>
        </authorList>
    </citation>
    <scope>NUCLEOTIDE SEQUENCE [LARGE SCALE GENOMIC DNA]</scope>
    <source>
        <strain evidence="7 8">CCAP 1448/3</strain>
    </source>
</reference>
<evidence type="ECO:0000313" key="8">
    <source>
        <dbReference type="Proteomes" id="UP000238762"/>
    </source>
</evidence>
<dbReference type="InterPro" id="IPR002781">
    <property type="entry name" value="TM_pro_TauE-like"/>
</dbReference>